<dbReference type="OrthoDB" id="3264780at2759"/>
<gene>
    <name evidence="2" type="ORF">PISMIDRAFT_7322</name>
</gene>
<feature type="compositionally biased region" description="Basic and acidic residues" evidence="1">
    <location>
        <begin position="56"/>
        <end position="71"/>
    </location>
</feature>
<sequence>MALAETEVGSIALPGTHMSCSGLPTHFPSPVPAVPDNTNREAGQPYEDQETATAETPHDPQHPPRRAIEKEKRKKKSTVTASTAAATPSRNDVIERARQRQRQLIAELECAKVELWETSIEGGVLVHLIRDQLKQAVQADS</sequence>
<dbReference type="Proteomes" id="UP000054018">
    <property type="component" value="Unassembled WGS sequence"/>
</dbReference>
<dbReference type="STRING" id="765257.A0A0C9YV32"/>
<name>A0A0C9YV32_9AGAM</name>
<dbReference type="EMBL" id="KN833691">
    <property type="protein sequence ID" value="KIK28895.1"/>
    <property type="molecule type" value="Genomic_DNA"/>
</dbReference>
<evidence type="ECO:0000313" key="3">
    <source>
        <dbReference type="Proteomes" id="UP000054018"/>
    </source>
</evidence>
<evidence type="ECO:0000256" key="1">
    <source>
        <dbReference type="SAM" id="MobiDB-lite"/>
    </source>
</evidence>
<evidence type="ECO:0000313" key="2">
    <source>
        <dbReference type="EMBL" id="KIK28895.1"/>
    </source>
</evidence>
<proteinExistence type="predicted"/>
<keyword evidence="3" id="KW-1185">Reference proteome</keyword>
<organism evidence="2 3">
    <name type="scientific">Pisolithus microcarpus 441</name>
    <dbReference type="NCBI Taxonomy" id="765257"/>
    <lineage>
        <taxon>Eukaryota</taxon>
        <taxon>Fungi</taxon>
        <taxon>Dikarya</taxon>
        <taxon>Basidiomycota</taxon>
        <taxon>Agaricomycotina</taxon>
        <taxon>Agaricomycetes</taxon>
        <taxon>Agaricomycetidae</taxon>
        <taxon>Boletales</taxon>
        <taxon>Sclerodermatineae</taxon>
        <taxon>Pisolithaceae</taxon>
        <taxon>Pisolithus</taxon>
    </lineage>
</organism>
<accession>A0A0C9YV32</accession>
<feature type="compositionally biased region" description="Low complexity" evidence="1">
    <location>
        <begin position="78"/>
        <end position="87"/>
    </location>
</feature>
<dbReference type="HOGENOM" id="CLU_1619696_0_0_1"/>
<protein>
    <submittedName>
        <fullName evidence="2">Uncharacterized protein</fullName>
    </submittedName>
</protein>
<dbReference type="AlphaFoldDB" id="A0A0C9YV32"/>
<reference evidence="2 3" key="1">
    <citation type="submission" date="2014-04" db="EMBL/GenBank/DDBJ databases">
        <authorList>
            <consortium name="DOE Joint Genome Institute"/>
            <person name="Kuo A."/>
            <person name="Kohler A."/>
            <person name="Costa M.D."/>
            <person name="Nagy L.G."/>
            <person name="Floudas D."/>
            <person name="Copeland A."/>
            <person name="Barry K.W."/>
            <person name="Cichocki N."/>
            <person name="Veneault-Fourrey C."/>
            <person name="LaButti K."/>
            <person name="Lindquist E.A."/>
            <person name="Lipzen A."/>
            <person name="Lundell T."/>
            <person name="Morin E."/>
            <person name="Murat C."/>
            <person name="Sun H."/>
            <person name="Tunlid A."/>
            <person name="Henrissat B."/>
            <person name="Grigoriev I.V."/>
            <person name="Hibbett D.S."/>
            <person name="Martin F."/>
            <person name="Nordberg H.P."/>
            <person name="Cantor M.N."/>
            <person name="Hua S.X."/>
        </authorList>
    </citation>
    <scope>NUCLEOTIDE SEQUENCE [LARGE SCALE GENOMIC DNA]</scope>
    <source>
        <strain evidence="2 3">441</strain>
    </source>
</reference>
<reference evidence="3" key="2">
    <citation type="submission" date="2015-01" db="EMBL/GenBank/DDBJ databases">
        <title>Evolutionary Origins and Diversification of the Mycorrhizal Mutualists.</title>
        <authorList>
            <consortium name="DOE Joint Genome Institute"/>
            <consortium name="Mycorrhizal Genomics Consortium"/>
            <person name="Kohler A."/>
            <person name="Kuo A."/>
            <person name="Nagy L.G."/>
            <person name="Floudas D."/>
            <person name="Copeland A."/>
            <person name="Barry K.W."/>
            <person name="Cichocki N."/>
            <person name="Veneault-Fourrey C."/>
            <person name="LaButti K."/>
            <person name="Lindquist E.A."/>
            <person name="Lipzen A."/>
            <person name="Lundell T."/>
            <person name="Morin E."/>
            <person name="Murat C."/>
            <person name="Riley R."/>
            <person name="Ohm R."/>
            <person name="Sun H."/>
            <person name="Tunlid A."/>
            <person name="Henrissat B."/>
            <person name="Grigoriev I.V."/>
            <person name="Hibbett D.S."/>
            <person name="Martin F."/>
        </authorList>
    </citation>
    <scope>NUCLEOTIDE SEQUENCE [LARGE SCALE GENOMIC DNA]</scope>
    <source>
        <strain evidence="3">441</strain>
    </source>
</reference>
<feature type="region of interest" description="Disordered" evidence="1">
    <location>
        <begin position="1"/>
        <end position="94"/>
    </location>
</feature>